<dbReference type="InterPro" id="IPR032693">
    <property type="entry name" value="YtkA-like_dom"/>
</dbReference>
<keyword evidence="6" id="KW-1185">Reference proteome</keyword>
<evidence type="ECO:0000256" key="1">
    <source>
        <dbReference type="SAM" id="SignalP"/>
    </source>
</evidence>
<feature type="signal peptide" evidence="1">
    <location>
        <begin position="1"/>
        <end position="17"/>
    </location>
</feature>
<reference evidence="4 6" key="2">
    <citation type="submission" date="2019-03" db="EMBL/GenBank/DDBJ databases">
        <title>Genomic Encyclopedia of Type Strains, Phase IV (KMG-IV): sequencing the most valuable type-strain genomes for metagenomic binning, comparative biology and taxonomic classification.</title>
        <authorList>
            <person name="Goeker M."/>
        </authorList>
    </citation>
    <scope>NUCLEOTIDE SEQUENCE [LARGE SCALE GENOMIC DNA]</scope>
    <source>
        <strain evidence="4 6">DSM 20580</strain>
    </source>
</reference>
<name>A0A8B4QCV5_9BACL</name>
<proteinExistence type="predicted"/>
<dbReference type="EMBL" id="SNZG01000002">
    <property type="protein sequence ID" value="TDR43370.1"/>
    <property type="molecule type" value="Genomic_DNA"/>
</dbReference>
<keyword evidence="1" id="KW-0732">Signal</keyword>
<feature type="chain" id="PRO_5038467805" evidence="1">
    <location>
        <begin position="18"/>
        <end position="141"/>
    </location>
</feature>
<reference evidence="3 5" key="1">
    <citation type="submission" date="2018-06" db="EMBL/GenBank/DDBJ databases">
        <authorList>
            <consortium name="Pathogen Informatics"/>
            <person name="Doyle S."/>
        </authorList>
    </citation>
    <scope>NUCLEOTIDE SEQUENCE [LARGE SCALE GENOMIC DNA]</scope>
    <source>
        <strain evidence="3 5">NCTC10597</strain>
    </source>
</reference>
<protein>
    <submittedName>
        <fullName evidence="4">YtkA-like protein</fullName>
    </submittedName>
</protein>
<accession>A0A8B4QCV5</accession>
<dbReference type="PROSITE" id="PS51257">
    <property type="entry name" value="PROKAR_LIPOPROTEIN"/>
    <property type="match status" value="1"/>
</dbReference>
<sequence>MMKKWAILLFLVATILAGCTDKGEKVQAEPSTMIEVKVDYLVDEKQPFKKELPLSVHVTQGKEDVDDATSVKFEIWNSGEREQGKQYDAKLKGKGVYEAAVPIAKEGVYYVYAHTEARGLHVMPKKQFIIGNPDLKKVKKE</sequence>
<evidence type="ECO:0000313" key="3">
    <source>
        <dbReference type="EMBL" id="STX10623.1"/>
    </source>
</evidence>
<comment type="caution">
    <text evidence="3">The sequence shown here is derived from an EMBL/GenBank/DDBJ whole genome shotgun (WGS) entry which is preliminary data.</text>
</comment>
<dbReference type="EMBL" id="UGNP01000001">
    <property type="protein sequence ID" value="STX10623.1"/>
    <property type="molecule type" value="Genomic_DNA"/>
</dbReference>
<dbReference type="Pfam" id="PF13115">
    <property type="entry name" value="YtkA"/>
    <property type="match status" value="1"/>
</dbReference>
<evidence type="ECO:0000259" key="2">
    <source>
        <dbReference type="Pfam" id="PF13115"/>
    </source>
</evidence>
<evidence type="ECO:0000313" key="4">
    <source>
        <dbReference type="EMBL" id="TDR43370.1"/>
    </source>
</evidence>
<dbReference type="AlphaFoldDB" id="A0A8B4QCV5"/>
<dbReference type="RefSeq" id="WP_109348442.1">
    <property type="nucleotide sequence ID" value="NZ_BJUE01000052.1"/>
</dbReference>
<organism evidence="3 5">
    <name type="scientific">Kurthia zopfii</name>
    <dbReference type="NCBI Taxonomy" id="1650"/>
    <lineage>
        <taxon>Bacteria</taxon>
        <taxon>Bacillati</taxon>
        <taxon>Bacillota</taxon>
        <taxon>Bacilli</taxon>
        <taxon>Bacillales</taxon>
        <taxon>Caryophanaceae</taxon>
        <taxon>Kurthia</taxon>
    </lineage>
</organism>
<dbReference type="OrthoDB" id="2679563at2"/>
<evidence type="ECO:0000313" key="6">
    <source>
        <dbReference type="Proteomes" id="UP000294641"/>
    </source>
</evidence>
<feature type="domain" description="YtkA-like" evidence="2">
    <location>
        <begin position="41"/>
        <end position="114"/>
    </location>
</feature>
<dbReference type="Proteomes" id="UP000254330">
    <property type="component" value="Unassembled WGS sequence"/>
</dbReference>
<evidence type="ECO:0000313" key="5">
    <source>
        <dbReference type="Proteomes" id="UP000254330"/>
    </source>
</evidence>
<gene>
    <name evidence="4" type="ORF">DFR61_10250</name>
    <name evidence="3" type="ORF">NCTC10597_02372</name>
</gene>
<dbReference type="Proteomes" id="UP000294641">
    <property type="component" value="Unassembled WGS sequence"/>
</dbReference>